<reference evidence="1 2" key="1">
    <citation type="submission" date="2021-12" db="EMBL/GenBank/DDBJ databases">
        <title>Mucilaginibacter roseus genome.</title>
        <authorList>
            <person name="Ferreira J.R."/>
            <person name="Newman J.D."/>
        </authorList>
    </citation>
    <scope>NUCLEOTIDE SEQUENCE [LARGE SCALE GENOMIC DNA]</scope>
    <source>
        <strain evidence="1 2">LMG 28454</strain>
    </source>
</reference>
<organism evidence="1 2">
    <name type="scientific">Mucilaginibacter roseus</name>
    <dbReference type="NCBI Taxonomy" id="1528868"/>
    <lineage>
        <taxon>Bacteria</taxon>
        <taxon>Pseudomonadati</taxon>
        <taxon>Bacteroidota</taxon>
        <taxon>Sphingobacteriia</taxon>
        <taxon>Sphingobacteriales</taxon>
        <taxon>Sphingobacteriaceae</taxon>
        <taxon>Mucilaginibacter</taxon>
    </lineage>
</organism>
<dbReference type="PROSITE" id="PS51257">
    <property type="entry name" value="PROKAR_LIPOPROTEIN"/>
    <property type="match status" value="1"/>
</dbReference>
<evidence type="ECO:0000313" key="2">
    <source>
        <dbReference type="Proteomes" id="UP001199919"/>
    </source>
</evidence>
<protein>
    <submittedName>
        <fullName evidence="1">DUF6252 family protein</fullName>
    </submittedName>
</protein>
<dbReference type="EMBL" id="JAJPWV010000006">
    <property type="protein sequence ID" value="MCD8742323.1"/>
    <property type="molecule type" value="Genomic_DNA"/>
</dbReference>
<name>A0ABS8U843_9SPHI</name>
<gene>
    <name evidence="1" type="ORF">LT679_17065</name>
</gene>
<dbReference type="Proteomes" id="UP001199919">
    <property type="component" value="Unassembled WGS sequence"/>
</dbReference>
<accession>A0ABS8U843</accession>
<dbReference type="RefSeq" id="WP_232178880.1">
    <property type="nucleotide sequence ID" value="NZ_JAJPWV010000006.1"/>
</dbReference>
<proteinExistence type="predicted"/>
<sequence>MKKILFAIIVAFIFSGCSKGRRVCCDLPEENTIYMTATRADSVWRANFVETRILNDSLYIFGNKGDEHIRIIIKPTATGKYYITPRNGMYYITVGGDVMGAEYPAAADTSNQVIITSYDLKKNIIRGEFDIRFIKGSRYTGTDYQNEVSFLRGRFRAELPNK</sequence>
<evidence type="ECO:0000313" key="1">
    <source>
        <dbReference type="EMBL" id="MCD8742323.1"/>
    </source>
</evidence>
<keyword evidence="2" id="KW-1185">Reference proteome</keyword>
<dbReference type="InterPro" id="IPR046219">
    <property type="entry name" value="DUF6252"/>
</dbReference>
<comment type="caution">
    <text evidence="1">The sequence shown here is derived from an EMBL/GenBank/DDBJ whole genome shotgun (WGS) entry which is preliminary data.</text>
</comment>
<dbReference type="Pfam" id="PF19765">
    <property type="entry name" value="DUF6252"/>
    <property type="match status" value="1"/>
</dbReference>